<dbReference type="Proteomes" id="UP001230986">
    <property type="component" value="Unassembled WGS sequence"/>
</dbReference>
<name>A0ABT7LYE8_9CYAN</name>
<accession>A0ABT7LYE8</accession>
<keyword evidence="2" id="KW-1185">Reference proteome</keyword>
<proteinExistence type="predicted"/>
<reference evidence="1 2" key="1">
    <citation type="submission" date="2023-06" db="EMBL/GenBank/DDBJ databases">
        <title>Whole genome sequence of Oscillatoria calcuttensis NRMC-F 0142.</title>
        <authorList>
            <person name="Shakena Fathima T."/>
            <person name="Muralitharan G."/>
            <person name="Thajuddin N."/>
        </authorList>
    </citation>
    <scope>NUCLEOTIDE SEQUENCE [LARGE SCALE GENOMIC DNA]</scope>
    <source>
        <strain evidence="1 2">NRMC-F 0142</strain>
    </source>
</reference>
<comment type="caution">
    <text evidence="1">The sequence shown here is derived from an EMBL/GenBank/DDBJ whole genome shotgun (WGS) entry which is preliminary data.</text>
</comment>
<organism evidence="1 2">
    <name type="scientific">Geitlerinema calcuttense NRMC-F 0142</name>
    <dbReference type="NCBI Taxonomy" id="2922238"/>
    <lineage>
        <taxon>Bacteria</taxon>
        <taxon>Bacillati</taxon>
        <taxon>Cyanobacteriota</taxon>
        <taxon>Cyanophyceae</taxon>
        <taxon>Geitlerinematales</taxon>
        <taxon>Geitlerinemataceae</taxon>
        <taxon>Geitlerinema</taxon>
    </lineage>
</organism>
<evidence type="ECO:0000313" key="1">
    <source>
        <dbReference type="EMBL" id="MDL5057023.1"/>
    </source>
</evidence>
<dbReference type="RefSeq" id="WP_286004366.1">
    <property type="nucleotide sequence ID" value="NZ_JASVEJ010000022.1"/>
</dbReference>
<sequence>MCCKFFLNDTRRRSPFPTQSAARAFLNPKVEHSLTLIAPEIGEGSCETDAALDRAQAAERHQIELASQFGSKLGSFQEN</sequence>
<evidence type="ECO:0000313" key="2">
    <source>
        <dbReference type="Proteomes" id="UP001230986"/>
    </source>
</evidence>
<dbReference type="EMBL" id="JASVEJ010000022">
    <property type="protein sequence ID" value="MDL5057023.1"/>
    <property type="molecule type" value="Genomic_DNA"/>
</dbReference>
<gene>
    <name evidence="1" type="ORF">QQ055_06030</name>
</gene>
<protein>
    <submittedName>
        <fullName evidence="1">Uncharacterized protein</fullName>
    </submittedName>
</protein>